<evidence type="ECO:0000313" key="2">
    <source>
        <dbReference type="Proteomes" id="UP001335648"/>
    </source>
</evidence>
<accession>A0AAN8CM71</accession>
<reference evidence="1 2" key="1">
    <citation type="journal article" date="2023" name="Mol. Biol. Evol.">
        <title>Genomics of Secondarily Temperate Adaptation in the Only Non-Antarctic Icefish.</title>
        <authorList>
            <person name="Rivera-Colon A.G."/>
            <person name="Rayamajhi N."/>
            <person name="Minhas B.F."/>
            <person name="Madrigal G."/>
            <person name="Bilyk K.T."/>
            <person name="Yoon V."/>
            <person name="Hune M."/>
            <person name="Gregory S."/>
            <person name="Cheng C.H.C."/>
            <person name="Catchen J.M."/>
        </authorList>
    </citation>
    <scope>NUCLEOTIDE SEQUENCE [LARGE SCALE GENOMIC DNA]</scope>
    <source>
        <strain evidence="1">JC2023a</strain>
    </source>
</reference>
<protein>
    <submittedName>
        <fullName evidence="1">Uncharacterized protein</fullName>
    </submittedName>
</protein>
<evidence type="ECO:0000313" key="1">
    <source>
        <dbReference type="EMBL" id="KAK5904698.1"/>
    </source>
</evidence>
<proteinExistence type="predicted"/>
<dbReference type="AlphaFoldDB" id="A0AAN8CM71"/>
<comment type="caution">
    <text evidence="1">The sequence shown here is derived from an EMBL/GenBank/DDBJ whole genome shotgun (WGS) entry which is preliminary data.</text>
</comment>
<dbReference type="EMBL" id="JAULUE010002050">
    <property type="protein sequence ID" value="KAK5904698.1"/>
    <property type="molecule type" value="Genomic_DNA"/>
</dbReference>
<organism evidence="1 2">
    <name type="scientific">Champsocephalus esox</name>
    <name type="common">pike icefish</name>
    <dbReference type="NCBI Taxonomy" id="159716"/>
    <lineage>
        <taxon>Eukaryota</taxon>
        <taxon>Metazoa</taxon>
        <taxon>Chordata</taxon>
        <taxon>Craniata</taxon>
        <taxon>Vertebrata</taxon>
        <taxon>Euteleostomi</taxon>
        <taxon>Actinopterygii</taxon>
        <taxon>Neopterygii</taxon>
        <taxon>Teleostei</taxon>
        <taxon>Neoteleostei</taxon>
        <taxon>Acanthomorphata</taxon>
        <taxon>Eupercaria</taxon>
        <taxon>Perciformes</taxon>
        <taxon>Notothenioidei</taxon>
        <taxon>Channichthyidae</taxon>
        <taxon>Champsocephalus</taxon>
    </lineage>
</organism>
<name>A0AAN8CM71_9TELE</name>
<sequence length="112" mass="11798">MSHLHYTQQLPPGAHLHHQLHHPLTHDASASGLGFSYPAGCEQHGLGPSFEGLHPDQSQYLLDPALLPLHASGDAEAGGLGGPGHTESLGLQGLDSEMMETVDSQHGFVLVN</sequence>
<keyword evidence="2" id="KW-1185">Reference proteome</keyword>
<gene>
    <name evidence="1" type="ORF">CesoFtcFv8_006234</name>
</gene>
<dbReference type="Proteomes" id="UP001335648">
    <property type="component" value="Unassembled WGS sequence"/>
</dbReference>